<dbReference type="SMART" id="SM00382">
    <property type="entry name" value="AAA"/>
    <property type="match status" value="1"/>
</dbReference>
<evidence type="ECO:0000313" key="3">
    <source>
        <dbReference type="EMBL" id="RWA11307.1"/>
    </source>
</evidence>
<proteinExistence type="predicted"/>
<comment type="caution">
    <text evidence="3">The sequence shown here is derived from an EMBL/GenBank/DDBJ whole genome shotgun (WGS) entry which is preliminary data.</text>
</comment>
<dbReference type="PANTHER" id="PTHR46411">
    <property type="entry name" value="FAMILY ATPASE, PUTATIVE-RELATED"/>
    <property type="match status" value="1"/>
</dbReference>
<name>A0A439DA77_9PEZI</name>
<sequence>MTKGLPNSSPPSQPTGDKCEFKTYHETIKDGVPKSEHIIEPFAEHGNQNDDSGYALVIRRSFEQGSPKKTSLTVNSPHILKAFRDVIRSYDPVASDFTSPLSLQNPFTILVHYWDELDQYRKALCHTDGRQHLDLLFEFMEHELKPERNHALKMIQKGQISFKNAWFIYRPGDILYQEFMGEPWLLLCKKALYEDTPDDGPYLEIHSVYTDHNGTIVGDAAHVTKLFQRVIFPQENPVAITGLSIYPRKFLPVGDSLERRLKARGEKFLALKDGSTCKYDGLAEWLKPPPFDFYDPSNCKFRGVWLPYTEAGRVILDRKTFGEEQQLNQLKIKLAEPKPWLCPPYTLGFSLGRKRWVHLLVQNVYDAGWIPNTWDSLVLPEKEKTLLRSLVTSHQYSENPRDQTQQKGKGLVILLHGTPGSGKTLTAEVAAEASKRALASHFIAALFLIILTERLYSILASSKEFEKQLRKVLQYATIWQAVVLLDEADVFLETRADNSYDRNALVATFLKELEYFSGIVFLTTNRVSSFDKAMKSRIHLALGYAPPELDVRRQIWLRYLGAVPAKQSAIKANDVVDQLAIAELNGREIANAVNTACTMARFERQALALKHLETVLEVQQKFDDSLKAQDTK</sequence>
<organism evidence="3 4">
    <name type="scientific">Xylaria grammica</name>
    <dbReference type="NCBI Taxonomy" id="363999"/>
    <lineage>
        <taxon>Eukaryota</taxon>
        <taxon>Fungi</taxon>
        <taxon>Dikarya</taxon>
        <taxon>Ascomycota</taxon>
        <taxon>Pezizomycotina</taxon>
        <taxon>Sordariomycetes</taxon>
        <taxon>Xylariomycetidae</taxon>
        <taxon>Xylariales</taxon>
        <taxon>Xylariaceae</taxon>
        <taxon>Xylaria</taxon>
    </lineage>
</organism>
<dbReference type="SUPFAM" id="SSF52540">
    <property type="entry name" value="P-loop containing nucleoside triphosphate hydrolases"/>
    <property type="match status" value="1"/>
</dbReference>
<dbReference type="PANTHER" id="PTHR46411:SF3">
    <property type="entry name" value="AAA+ ATPASE DOMAIN-CONTAINING PROTEIN"/>
    <property type="match status" value="1"/>
</dbReference>
<dbReference type="CDD" id="cd19481">
    <property type="entry name" value="RecA-like_protease"/>
    <property type="match status" value="1"/>
</dbReference>
<dbReference type="STRING" id="363999.A0A439DA77"/>
<dbReference type="InterPro" id="IPR003959">
    <property type="entry name" value="ATPase_AAA_core"/>
</dbReference>
<evidence type="ECO:0000256" key="1">
    <source>
        <dbReference type="SAM" id="MobiDB-lite"/>
    </source>
</evidence>
<dbReference type="GO" id="GO:0016887">
    <property type="term" value="F:ATP hydrolysis activity"/>
    <property type="evidence" value="ECO:0007669"/>
    <property type="project" value="InterPro"/>
</dbReference>
<dbReference type="InterPro" id="IPR027417">
    <property type="entry name" value="P-loop_NTPase"/>
</dbReference>
<dbReference type="Pfam" id="PF23232">
    <property type="entry name" value="AAA_lid_13"/>
    <property type="match status" value="1"/>
</dbReference>
<dbReference type="AlphaFoldDB" id="A0A439DA77"/>
<evidence type="ECO:0000259" key="2">
    <source>
        <dbReference type="SMART" id="SM00382"/>
    </source>
</evidence>
<feature type="region of interest" description="Disordered" evidence="1">
    <location>
        <begin position="1"/>
        <end position="21"/>
    </location>
</feature>
<dbReference type="InterPro" id="IPR056599">
    <property type="entry name" value="AAA_lid_fung"/>
</dbReference>
<dbReference type="EMBL" id="RYZI01000084">
    <property type="protein sequence ID" value="RWA11307.1"/>
    <property type="molecule type" value="Genomic_DNA"/>
</dbReference>
<accession>A0A439DA77</accession>
<dbReference type="Proteomes" id="UP000286045">
    <property type="component" value="Unassembled WGS sequence"/>
</dbReference>
<keyword evidence="4" id="KW-1185">Reference proteome</keyword>
<dbReference type="Pfam" id="PF22942">
    <property type="entry name" value="DUF7025"/>
    <property type="match status" value="1"/>
</dbReference>
<dbReference type="InterPro" id="IPR003593">
    <property type="entry name" value="AAA+_ATPase"/>
</dbReference>
<dbReference type="GO" id="GO:0005524">
    <property type="term" value="F:ATP binding"/>
    <property type="evidence" value="ECO:0007669"/>
    <property type="project" value="InterPro"/>
</dbReference>
<feature type="domain" description="AAA+ ATPase" evidence="2">
    <location>
        <begin position="409"/>
        <end position="548"/>
    </location>
</feature>
<evidence type="ECO:0000313" key="4">
    <source>
        <dbReference type="Proteomes" id="UP000286045"/>
    </source>
</evidence>
<dbReference type="InterPro" id="IPR054289">
    <property type="entry name" value="DUF7025"/>
</dbReference>
<protein>
    <recommendedName>
        <fullName evidence="2">AAA+ ATPase domain-containing protein</fullName>
    </recommendedName>
</protein>
<dbReference type="Pfam" id="PF00004">
    <property type="entry name" value="AAA"/>
    <property type="match status" value="1"/>
</dbReference>
<reference evidence="3 4" key="1">
    <citation type="submission" date="2018-12" db="EMBL/GenBank/DDBJ databases">
        <title>Draft genome sequence of Xylaria grammica IHI A82.</title>
        <authorList>
            <person name="Buettner E."/>
            <person name="Kellner H."/>
        </authorList>
    </citation>
    <scope>NUCLEOTIDE SEQUENCE [LARGE SCALE GENOMIC DNA]</scope>
    <source>
        <strain evidence="3 4">IHI A82</strain>
    </source>
</reference>
<gene>
    <name evidence="3" type="ORF">EKO27_g3803</name>
</gene>
<dbReference type="Gene3D" id="3.40.50.300">
    <property type="entry name" value="P-loop containing nucleotide triphosphate hydrolases"/>
    <property type="match status" value="1"/>
</dbReference>